<dbReference type="Gene3D" id="3.40.50.720">
    <property type="entry name" value="NAD(P)-binding Rossmann-like Domain"/>
    <property type="match status" value="1"/>
</dbReference>
<evidence type="ECO:0000313" key="5">
    <source>
        <dbReference type="Proteomes" id="UP001501736"/>
    </source>
</evidence>
<dbReference type="Gene3D" id="3.90.25.10">
    <property type="entry name" value="UDP-galactose 4-epimerase, domain 1"/>
    <property type="match status" value="1"/>
</dbReference>
<dbReference type="CDD" id="cd05251">
    <property type="entry name" value="NmrA_like_SDR_a"/>
    <property type="match status" value="1"/>
</dbReference>
<reference evidence="5" key="1">
    <citation type="journal article" date="2019" name="Int. J. Syst. Evol. Microbiol.">
        <title>The Global Catalogue of Microorganisms (GCM) 10K type strain sequencing project: providing services to taxonomists for standard genome sequencing and annotation.</title>
        <authorList>
            <consortium name="The Broad Institute Genomics Platform"/>
            <consortium name="The Broad Institute Genome Sequencing Center for Infectious Disease"/>
            <person name="Wu L."/>
            <person name="Ma J."/>
        </authorList>
    </citation>
    <scope>NUCLEOTIDE SEQUENCE [LARGE SCALE GENOMIC DNA]</scope>
    <source>
        <strain evidence="5">JCM 11483</strain>
    </source>
</reference>
<evidence type="ECO:0000313" key="4">
    <source>
        <dbReference type="EMBL" id="GAA3283779.1"/>
    </source>
</evidence>
<evidence type="ECO:0000256" key="2">
    <source>
        <dbReference type="ARBA" id="ARBA00022857"/>
    </source>
</evidence>
<sequence length="302" mass="32114">MTDIDTGDSTMSTSTQRTIAVFGATGTQGGAVVDALLARDVRVRALVRSPESDRSRALADRGVELARSDVDAPGTLVEALSGVDGLFFMTTPPGGVQTGDVEGETRQGIALGDAAAAAEVPQVVFSSVGGAERRSGVPHFESKRRVEEHLQGTGRPVTIIRPAFFMENFLGMRPTVEGGELVVRLPLPDDVPLQMVAVRDIGVVAARALLETDAVPAEMEIAGDERTGGEMAAAFAAHTGLPGRYEPLPLQVLDGSDDLQAMFRWFAETPAYRADIDQVRSIVGDLRDLPAWLQDADFRTEG</sequence>
<dbReference type="PANTHER" id="PTHR42748:SF7">
    <property type="entry name" value="NMRA LIKE REDOX SENSOR 1-RELATED"/>
    <property type="match status" value="1"/>
</dbReference>
<keyword evidence="5" id="KW-1185">Reference proteome</keyword>
<dbReference type="Proteomes" id="UP001501736">
    <property type="component" value="Unassembled WGS sequence"/>
</dbReference>
<evidence type="ECO:0000256" key="1">
    <source>
        <dbReference type="ARBA" id="ARBA00006328"/>
    </source>
</evidence>
<feature type="domain" description="NmrA-like" evidence="3">
    <location>
        <begin position="16"/>
        <end position="282"/>
    </location>
</feature>
<comment type="similarity">
    <text evidence="1">Belongs to the NmrA-type oxidoreductase family.</text>
</comment>
<dbReference type="EMBL" id="BAAAYG010000005">
    <property type="protein sequence ID" value="GAA3283779.1"/>
    <property type="molecule type" value="Genomic_DNA"/>
</dbReference>
<name>A0ABP6RD99_9MICC</name>
<dbReference type="InterPro" id="IPR008030">
    <property type="entry name" value="NmrA-like"/>
</dbReference>
<dbReference type="SUPFAM" id="SSF51735">
    <property type="entry name" value="NAD(P)-binding Rossmann-fold domains"/>
    <property type="match status" value="1"/>
</dbReference>
<comment type="caution">
    <text evidence="4">The sequence shown here is derived from an EMBL/GenBank/DDBJ whole genome shotgun (WGS) entry which is preliminary data.</text>
</comment>
<proteinExistence type="inferred from homology"/>
<dbReference type="InterPro" id="IPR036291">
    <property type="entry name" value="NAD(P)-bd_dom_sf"/>
</dbReference>
<accession>A0ABP6RD99</accession>
<dbReference type="Pfam" id="PF05368">
    <property type="entry name" value="NmrA"/>
    <property type="match status" value="1"/>
</dbReference>
<keyword evidence="2" id="KW-0521">NADP</keyword>
<protein>
    <submittedName>
        <fullName evidence="4">NmrA family NAD(P)-binding protein</fullName>
    </submittedName>
</protein>
<gene>
    <name evidence="4" type="ORF">GCM10020260_13010</name>
</gene>
<dbReference type="PANTHER" id="PTHR42748">
    <property type="entry name" value="NITROGEN METABOLITE REPRESSION PROTEIN NMRA FAMILY MEMBER"/>
    <property type="match status" value="1"/>
</dbReference>
<evidence type="ECO:0000259" key="3">
    <source>
        <dbReference type="Pfam" id="PF05368"/>
    </source>
</evidence>
<organism evidence="4 5">
    <name type="scientific">Nesterenkonia halobia</name>
    <dbReference type="NCBI Taxonomy" id="37922"/>
    <lineage>
        <taxon>Bacteria</taxon>
        <taxon>Bacillati</taxon>
        <taxon>Actinomycetota</taxon>
        <taxon>Actinomycetes</taxon>
        <taxon>Micrococcales</taxon>
        <taxon>Micrococcaceae</taxon>
        <taxon>Nesterenkonia</taxon>
    </lineage>
</organism>
<dbReference type="InterPro" id="IPR051164">
    <property type="entry name" value="NmrA-like_oxidored"/>
</dbReference>